<evidence type="ECO:0000256" key="1">
    <source>
        <dbReference type="SAM" id="MobiDB-lite"/>
    </source>
</evidence>
<dbReference type="Proteomes" id="UP000823775">
    <property type="component" value="Unassembled WGS sequence"/>
</dbReference>
<feature type="compositionally biased region" description="Basic and acidic residues" evidence="1">
    <location>
        <begin position="103"/>
        <end position="115"/>
    </location>
</feature>
<proteinExistence type="predicted"/>
<organism evidence="2 3">
    <name type="scientific">Datura stramonium</name>
    <name type="common">Jimsonweed</name>
    <name type="synonym">Common thornapple</name>
    <dbReference type="NCBI Taxonomy" id="4076"/>
    <lineage>
        <taxon>Eukaryota</taxon>
        <taxon>Viridiplantae</taxon>
        <taxon>Streptophyta</taxon>
        <taxon>Embryophyta</taxon>
        <taxon>Tracheophyta</taxon>
        <taxon>Spermatophyta</taxon>
        <taxon>Magnoliopsida</taxon>
        <taxon>eudicotyledons</taxon>
        <taxon>Gunneridae</taxon>
        <taxon>Pentapetalae</taxon>
        <taxon>asterids</taxon>
        <taxon>lamiids</taxon>
        <taxon>Solanales</taxon>
        <taxon>Solanaceae</taxon>
        <taxon>Solanoideae</taxon>
        <taxon>Datureae</taxon>
        <taxon>Datura</taxon>
    </lineage>
</organism>
<gene>
    <name evidence="2" type="ORF">HAX54_021179</name>
</gene>
<reference evidence="2 3" key="1">
    <citation type="journal article" date="2021" name="BMC Genomics">
        <title>Datura genome reveals duplications of psychoactive alkaloid biosynthetic genes and high mutation rate following tissue culture.</title>
        <authorList>
            <person name="Rajewski A."/>
            <person name="Carter-House D."/>
            <person name="Stajich J."/>
            <person name="Litt A."/>
        </authorList>
    </citation>
    <scope>NUCLEOTIDE SEQUENCE [LARGE SCALE GENOMIC DNA]</scope>
    <source>
        <strain evidence="2">AR-01</strain>
    </source>
</reference>
<evidence type="ECO:0000313" key="2">
    <source>
        <dbReference type="EMBL" id="MCD9637741.1"/>
    </source>
</evidence>
<keyword evidence="3" id="KW-1185">Reference proteome</keyword>
<protein>
    <submittedName>
        <fullName evidence="2">Uncharacterized protein</fullName>
    </submittedName>
</protein>
<evidence type="ECO:0000313" key="3">
    <source>
        <dbReference type="Proteomes" id="UP000823775"/>
    </source>
</evidence>
<dbReference type="EMBL" id="JACEIK010002546">
    <property type="protein sequence ID" value="MCD9637741.1"/>
    <property type="molecule type" value="Genomic_DNA"/>
</dbReference>
<name>A0ABS8UUN5_DATST</name>
<feature type="region of interest" description="Disordered" evidence="1">
    <location>
        <begin position="75"/>
        <end position="115"/>
    </location>
</feature>
<accession>A0ABS8UUN5</accession>
<sequence length="115" mass="12445">MTESAISSRVSSNQRCGSTGLVPLKELFPSGANCISEFVKNINAILGGRTVADPRRSLCEVIEVVSAAVALLKSERSSSSSGTEMEIRRGGRVLGANKKRTGTRNEESKRRDNYR</sequence>
<comment type="caution">
    <text evidence="2">The sequence shown here is derived from an EMBL/GenBank/DDBJ whole genome shotgun (WGS) entry which is preliminary data.</text>
</comment>